<proteinExistence type="predicted"/>
<dbReference type="AlphaFoldDB" id="A0A1I6I6D1"/>
<reference evidence="2 3" key="1">
    <citation type="submission" date="2016-10" db="EMBL/GenBank/DDBJ databases">
        <authorList>
            <person name="de Groot N.N."/>
        </authorList>
    </citation>
    <scope>NUCLEOTIDE SEQUENCE [LARGE SCALE GENOMIC DNA]</scope>
    <source>
        <strain evidence="2 3">743A</strain>
    </source>
</reference>
<dbReference type="RefSeq" id="WP_092559087.1">
    <property type="nucleotide sequence ID" value="NZ_FOYZ01000002.1"/>
</dbReference>
<feature type="transmembrane region" description="Helical" evidence="1">
    <location>
        <begin position="6"/>
        <end position="26"/>
    </location>
</feature>
<keyword evidence="1" id="KW-0472">Membrane</keyword>
<dbReference type="Proteomes" id="UP000199659">
    <property type="component" value="Unassembled WGS sequence"/>
</dbReference>
<evidence type="ECO:0000256" key="1">
    <source>
        <dbReference type="SAM" id="Phobius"/>
    </source>
</evidence>
<keyword evidence="1" id="KW-0812">Transmembrane</keyword>
<evidence type="ECO:0000313" key="3">
    <source>
        <dbReference type="Proteomes" id="UP000199659"/>
    </source>
</evidence>
<keyword evidence="1" id="KW-1133">Transmembrane helix</keyword>
<gene>
    <name evidence="2" type="ORF">SAMN05661086_00458</name>
</gene>
<name>A0A1I6I6D1_9FIRM</name>
<organism evidence="2 3">
    <name type="scientific">Anaeromicropila populeti</name>
    <dbReference type="NCBI Taxonomy" id="37658"/>
    <lineage>
        <taxon>Bacteria</taxon>
        <taxon>Bacillati</taxon>
        <taxon>Bacillota</taxon>
        <taxon>Clostridia</taxon>
        <taxon>Lachnospirales</taxon>
        <taxon>Lachnospiraceae</taxon>
        <taxon>Anaeromicropila</taxon>
    </lineage>
</organism>
<keyword evidence="3" id="KW-1185">Reference proteome</keyword>
<protein>
    <submittedName>
        <fullName evidence="2">Uncharacterized protein</fullName>
    </submittedName>
</protein>
<evidence type="ECO:0000313" key="2">
    <source>
        <dbReference type="EMBL" id="SFR62188.1"/>
    </source>
</evidence>
<dbReference type="EMBL" id="FOYZ01000002">
    <property type="protein sequence ID" value="SFR62188.1"/>
    <property type="molecule type" value="Genomic_DNA"/>
</dbReference>
<accession>A0A1I6I6D1</accession>
<sequence length="142" mass="16604">MKKKIIMVSLILIIVLAVFFYSYFFIIKKPDTKENNNIFTSEIQSDVDEIVINQGEGSYNFKGEKLIEAYALLKEMKLEKAAEEEKLMGGLYIEVRLDERIMYLALFSQGIRIDGKWYLIKNLVDNNGQTFCDKFYSLMENQ</sequence>